<dbReference type="AlphaFoldDB" id="A0A943DFA4"/>
<sequence>MRAETQGAVCHKFFTVRPLEIAPPLLTPGERCTVSLAVGCTFPAGLPQAVESGQTMYITP</sequence>
<gene>
    <name evidence="1" type="ORF">KHY36_08185</name>
</gene>
<dbReference type="EMBL" id="JAGZGG010000017">
    <property type="protein sequence ID" value="MBS5332491.1"/>
    <property type="molecule type" value="Genomic_DNA"/>
</dbReference>
<organism evidence="1 2">
    <name type="scientific">Subdoligranulum variabile</name>
    <dbReference type="NCBI Taxonomy" id="214851"/>
    <lineage>
        <taxon>Bacteria</taxon>
        <taxon>Bacillati</taxon>
        <taxon>Bacillota</taxon>
        <taxon>Clostridia</taxon>
        <taxon>Eubacteriales</taxon>
        <taxon>Oscillospiraceae</taxon>
        <taxon>Subdoligranulum</taxon>
    </lineage>
</organism>
<accession>A0A943DFA4</accession>
<reference evidence="1" key="1">
    <citation type="submission" date="2021-02" db="EMBL/GenBank/DDBJ databases">
        <title>Infant gut strain persistence is associated with maternal origin, phylogeny, and functional potential including surface adhesion and iron acquisition.</title>
        <authorList>
            <person name="Lou Y.C."/>
        </authorList>
    </citation>
    <scope>NUCLEOTIDE SEQUENCE</scope>
    <source>
        <strain evidence="1">L3_101_000M1_dasL3_101_000M1_concoct_87</strain>
    </source>
</reference>
<name>A0A943DFA4_9FIRM</name>
<protein>
    <submittedName>
        <fullName evidence="1">Uncharacterized protein</fullName>
    </submittedName>
</protein>
<proteinExistence type="predicted"/>
<evidence type="ECO:0000313" key="2">
    <source>
        <dbReference type="Proteomes" id="UP000759273"/>
    </source>
</evidence>
<dbReference type="Proteomes" id="UP000759273">
    <property type="component" value="Unassembled WGS sequence"/>
</dbReference>
<evidence type="ECO:0000313" key="1">
    <source>
        <dbReference type="EMBL" id="MBS5332491.1"/>
    </source>
</evidence>
<comment type="caution">
    <text evidence="1">The sequence shown here is derived from an EMBL/GenBank/DDBJ whole genome shotgun (WGS) entry which is preliminary data.</text>
</comment>